<name>A0A6J4ILC2_9ACTN</name>
<accession>A0A6J4ILC2</accession>
<proteinExistence type="predicted"/>
<gene>
    <name evidence="2" type="ORF">AVDCRST_MAG76-2487</name>
</gene>
<sequence>DTEAVAAGGAQVGRPARVAGHWAHGLRRHPPAAPPPLRRVDRRDRGGRVPPGRALGPVGL</sequence>
<dbReference type="AlphaFoldDB" id="A0A6J4ILC2"/>
<feature type="non-terminal residue" evidence="2">
    <location>
        <position position="60"/>
    </location>
</feature>
<dbReference type="EMBL" id="CADCSZ010000155">
    <property type="protein sequence ID" value="CAA9254856.1"/>
    <property type="molecule type" value="Genomic_DNA"/>
</dbReference>
<feature type="non-terminal residue" evidence="2">
    <location>
        <position position="1"/>
    </location>
</feature>
<reference evidence="2" key="1">
    <citation type="submission" date="2020-02" db="EMBL/GenBank/DDBJ databases">
        <authorList>
            <person name="Meier V. D."/>
        </authorList>
    </citation>
    <scope>NUCLEOTIDE SEQUENCE</scope>
    <source>
        <strain evidence="2">AVDCRST_MAG76</strain>
    </source>
</reference>
<organism evidence="2">
    <name type="scientific">uncultured Acidimicrobiales bacterium</name>
    <dbReference type="NCBI Taxonomy" id="310071"/>
    <lineage>
        <taxon>Bacteria</taxon>
        <taxon>Bacillati</taxon>
        <taxon>Actinomycetota</taxon>
        <taxon>Acidimicrobiia</taxon>
        <taxon>Acidimicrobiales</taxon>
        <taxon>environmental samples</taxon>
    </lineage>
</organism>
<feature type="region of interest" description="Disordered" evidence="1">
    <location>
        <begin position="22"/>
        <end position="60"/>
    </location>
</feature>
<protein>
    <submittedName>
        <fullName evidence="2">Uncharacterized protein</fullName>
    </submittedName>
</protein>
<feature type="compositionally biased region" description="Basic and acidic residues" evidence="1">
    <location>
        <begin position="38"/>
        <end position="47"/>
    </location>
</feature>
<evidence type="ECO:0000313" key="2">
    <source>
        <dbReference type="EMBL" id="CAA9254856.1"/>
    </source>
</evidence>
<evidence type="ECO:0000256" key="1">
    <source>
        <dbReference type="SAM" id="MobiDB-lite"/>
    </source>
</evidence>